<sequence>MQTMFDYVIVDTAPMFNDTILSILDVSDQILVVSSMDLPTIKNVKLCLEIMESLNYLPDKVKVILNRANSEGGMEPHEAEESLRCTFIATLPSDGKTVVGSVNRGIPFVAASPDTQVSQAVFSLAKTLAAGEWKVKQQPKSVVEKLKRLFG</sequence>
<dbReference type="GO" id="GO:0009898">
    <property type="term" value="C:cytoplasmic side of plasma membrane"/>
    <property type="evidence" value="ECO:0007669"/>
    <property type="project" value="TreeGrafter"/>
</dbReference>
<dbReference type="AlphaFoldDB" id="A0A645A3P8"/>
<dbReference type="InterPro" id="IPR027417">
    <property type="entry name" value="P-loop_NTPase"/>
</dbReference>
<dbReference type="SUPFAM" id="SSF52540">
    <property type="entry name" value="P-loop containing nucleoside triphosphate hydrolases"/>
    <property type="match status" value="1"/>
</dbReference>
<dbReference type="GO" id="GO:0005524">
    <property type="term" value="F:ATP binding"/>
    <property type="evidence" value="ECO:0007669"/>
    <property type="project" value="TreeGrafter"/>
</dbReference>
<dbReference type="PANTHER" id="PTHR43384">
    <property type="entry name" value="SEPTUM SITE-DETERMINING PROTEIN MIND HOMOLOG, CHLOROPLASTIC-RELATED"/>
    <property type="match status" value="1"/>
</dbReference>
<dbReference type="GO" id="GO:0005829">
    <property type="term" value="C:cytosol"/>
    <property type="evidence" value="ECO:0007669"/>
    <property type="project" value="TreeGrafter"/>
</dbReference>
<dbReference type="Gene3D" id="3.40.50.300">
    <property type="entry name" value="P-loop containing nucleotide triphosphate hydrolases"/>
    <property type="match status" value="1"/>
</dbReference>
<evidence type="ECO:0000313" key="1">
    <source>
        <dbReference type="EMBL" id="MPM47815.1"/>
    </source>
</evidence>
<dbReference type="EMBL" id="VSSQ01011831">
    <property type="protein sequence ID" value="MPM47815.1"/>
    <property type="molecule type" value="Genomic_DNA"/>
</dbReference>
<reference evidence="1" key="1">
    <citation type="submission" date="2019-08" db="EMBL/GenBank/DDBJ databases">
        <authorList>
            <person name="Kucharzyk K."/>
            <person name="Murdoch R.W."/>
            <person name="Higgins S."/>
            <person name="Loffler F."/>
        </authorList>
    </citation>
    <scope>NUCLEOTIDE SEQUENCE</scope>
</reference>
<organism evidence="1">
    <name type="scientific">bioreactor metagenome</name>
    <dbReference type="NCBI Taxonomy" id="1076179"/>
    <lineage>
        <taxon>unclassified sequences</taxon>
        <taxon>metagenomes</taxon>
        <taxon>ecological metagenomes</taxon>
    </lineage>
</organism>
<dbReference type="PANTHER" id="PTHR43384:SF13">
    <property type="entry name" value="SLR0110 PROTEIN"/>
    <property type="match status" value="1"/>
</dbReference>
<dbReference type="GO" id="GO:0051782">
    <property type="term" value="P:negative regulation of cell division"/>
    <property type="evidence" value="ECO:0007669"/>
    <property type="project" value="TreeGrafter"/>
</dbReference>
<proteinExistence type="predicted"/>
<dbReference type="GO" id="GO:0016887">
    <property type="term" value="F:ATP hydrolysis activity"/>
    <property type="evidence" value="ECO:0007669"/>
    <property type="project" value="TreeGrafter"/>
</dbReference>
<dbReference type="InterPro" id="IPR050625">
    <property type="entry name" value="ParA/MinD_ATPase"/>
</dbReference>
<accession>A0A645A3P8</accession>
<name>A0A645A3P8_9ZZZZ</name>
<protein>
    <recommendedName>
        <fullName evidence="2">Septum site-determining protein MinD</fullName>
    </recommendedName>
</protein>
<evidence type="ECO:0008006" key="2">
    <source>
        <dbReference type="Google" id="ProtNLM"/>
    </source>
</evidence>
<gene>
    <name evidence="1" type="ORF">SDC9_94536</name>
</gene>
<comment type="caution">
    <text evidence="1">The sequence shown here is derived from an EMBL/GenBank/DDBJ whole genome shotgun (WGS) entry which is preliminary data.</text>
</comment>